<keyword evidence="9" id="KW-1185">Reference proteome</keyword>
<dbReference type="EMBL" id="GL832967">
    <property type="protein sequence ID" value="EGD73922.1"/>
    <property type="molecule type" value="Genomic_DNA"/>
</dbReference>
<reference evidence="8" key="1">
    <citation type="submission" date="2009-08" db="EMBL/GenBank/DDBJ databases">
        <title>Annotation of Salpingoeca rosetta.</title>
        <authorList>
            <consortium name="The Broad Institute Genome Sequencing Platform"/>
            <person name="Russ C."/>
            <person name="Cuomo C."/>
            <person name="Burger G."/>
            <person name="Gray M.W."/>
            <person name="Holland P.W.H."/>
            <person name="King N."/>
            <person name="Lang F.B.F."/>
            <person name="Roger A.J."/>
            <person name="Ruiz-Trillo I."/>
            <person name="Young S.K."/>
            <person name="Zeng Q."/>
            <person name="Gargeya S."/>
            <person name="Alvarado L."/>
            <person name="Berlin A."/>
            <person name="Chapman S.B."/>
            <person name="Chen Z."/>
            <person name="Freedman E."/>
            <person name="Gellesch M."/>
            <person name="Goldberg J."/>
            <person name="Griggs A."/>
            <person name="Gujja S."/>
            <person name="Heilman E."/>
            <person name="Heiman D."/>
            <person name="Howarth C."/>
            <person name="Mehta T."/>
            <person name="Neiman D."/>
            <person name="Pearson M."/>
            <person name="Roberts A."/>
            <person name="Saif S."/>
            <person name="Shea T."/>
            <person name="Shenoy N."/>
            <person name="Sisk P."/>
            <person name="Stolte C."/>
            <person name="Sykes S."/>
            <person name="White J."/>
            <person name="Yandava C."/>
            <person name="Haas B."/>
            <person name="Nusbaum C."/>
            <person name="Birren B."/>
        </authorList>
    </citation>
    <scope>NUCLEOTIDE SEQUENCE [LARGE SCALE GENOMIC DNA]</scope>
    <source>
        <strain evidence="8">ATCC 50818</strain>
    </source>
</reference>
<proteinExistence type="inferred from homology"/>
<dbReference type="PRINTS" id="PR00724">
    <property type="entry name" value="CRBOXYPTASEC"/>
</dbReference>
<dbReference type="MEROPS" id="S10.A46"/>
<dbReference type="EC" id="3.4.16.-" evidence="7"/>
<accession>F2UBQ6</accession>
<dbReference type="GeneID" id="16074062"/>
<feature type="chain" id="PRO_5006524413" description="Carboxypeptidase" evidence="7">
    <location>
        <begin position="20"/>
        <end position="443"/>
    </location>
</feature>
<name>F2UBQ6_SALR5</name>
<evidence type="ECO:0000256" key="7">
    <source>
        <dbReference type="RuleBase" id="RU361156"/>
    </source>
</evidence>
<dbReference type="OrthoDB" id="443318at2759"/>
<evidence type="ECO:0000256" key="4">
    <source>
        <dbReference type="ARBA" id="ARBA00022729"/>
    </source>
</evidence>
<evidence type="ECO:0000256" key="5">
    <source>
        <dbReference type="ARBA" id="ARBA00022801"/>
    </source>
</evidence>
<dbReference type="PROSITE" id="PS00131">
    <property type="entry name" value="CARBOXYPEPT_SER_SER"/>
    <property type="match status" value="1"/>
</dbReference>
<evidence type="ECO:0000256" key="1">
    <source>
        <dbReference type="ARBA" id="ARBA00009431"/>
    </source>
</evidence>
<dbReference type="Gene3D" id="1.10.287.410">
    <property type="match status" value="1"/>
</dbReference>
<evidence type="ECO:0000256" key="6">
    <source>
        <dbReference type="ARBA" id="ARBA00023180"/>
    </source>
</evidence>
<keyword evidence="6" id="KW-0325">Glycoprotein</keyword>
<dbReference type="InterPro" id="IPR018202">
    <property type="entry name" value="Ser_caboxypep_ser_AS"/>
</dbReference>
<dbReference type="eggNOG" id="KOG1282">
    <property type="taxonomic scope" value="Eukaryota"/>
</dbReference>
<dbReference type="PANTHER" id="PTHR11802:SF113">
    <property type="entry name" value="SERINE CARBOXYPEPTIDASE CTSA-4.1"/>
    <property type="match status" value="1"/>
</dbReference>
<protein>
    <recommendedName>
        <fullName evidence="7">Carboxypeptidase</fullName>
        <ecNumber evidence="7">3.4.16.-</ecNumber>
    </recommendedName>
</protein>
<sequence>MKLAVSVLVALAVVASVQATRYWSTPEGDFKGFLDGNDVTGLCGKTKAEAGYFTIQGGKNKNYFYWYFQSKSNPSTDPVILWMTGGPGCSSQLALLFENGPCTVNQDGTATIENPFGWNAQANIIFVDQPAGVGFSYGDAGDEDHNEAMVAEDMYNFLHEFFNAHADLANRALYIFGESYGGHYAPATAHRVGKSLNLQGLGVGNGLTDPLVQYEYYPQMGYDWAKQVLGKPVLTEAQYKLMKFLWPTCQKKIAACQTDTSACPGAQMYCNEVMIAPYEAHGLNPYDIRKPCGPNPLCYDTRNVDKFLNTPSVQRQLGVPPGIKWESCNNTVNAAFSSDWMKNFQQDIPSLLANGTRVLIYAGYICNWIGNKQWTLALDWPGKSAFNNAQDNNWNFNGTTAGVLRSANGFNFLQVHAAGHMVPHDKPEVALHMVNQFVTNSLN</sequence>
<dbReference type="FunFam" id="1.10.287.410:FF:000002">
    <property type="entry name" value="Carboxypeptidase"/>
    <property type="match status" value="1"/>
</dbReference>
<keyword evidence="5 7" id="KW-0378">Hydrolase</keyword>
<dbReference type="Proteomes" id="UP000007799">
    <property type="component" value="Unassembled WGS sequence"/>
</dbReference>
<dbReference type="GO" id="GO:0004185">
    <property type="term" value="F:serine-type carboxypeptidase activity"/>
    <property type="evidence" value="ECO:0007669"/>
    <property type="project" value="UniProtKB-UniRule"/>
</dbReference>
<dbReference type="OMA" id="TSCDDTV"/>
<dbReference type="PANTHER" id="PTHR11802">
    <property type="entry name" value="SERINE PROTEASE FAMILY S10 SERINE CARBOXYPEPTIDASE"/>
    <property type="match status" value="1"/>
</dbReference>
<dbReference type="STRING" id="946362.F2UBQ6"/>
<dbReference type="RefSeq" id="XP_004993485.1">
    <property type="nucleotide sequence ID" value="XM_004993428.1"/>
</dbReference>
<evidence type="ECO:0000256" key="2">
    <source>
        <dbReference type="ARBA" id="ARBA00022645"/>
    </source>
</evidence>
<keyword evidence="4 7" id="KW-0732">Signal</keyword>
<dbReference type="InParanoid" id="F2UBQ6"/>
<feature type="signal peptide" evidence="7">
    <location>
        <begin position="1"/>
        <end position="19"/>
    </location>
</feature>
<comment type="similarity">
    <text evidence="1 7">Belongs to the peptidase S10 family.</text>
</comment>
<dbReference type="GO" id="GO:0006508">
    <property type="term" value="P:proteolysis"/>
    <property type="evidence" value="ECO:0007669"/>
    <property type="project" value="UniProtKB-KW"/>
</dbReference>
<evidence type="ECO:0000256" key="3">
    <source>
        <dbReference type="ARBA" id="ARBA00022670"/>
    </source>
</evidence>
<dbReference type="InterPro" id="IPR029058">
    <property type="entry name" value="AB_hydrolase_fold"/>
</dbReference>
<organism evidence="9">
    <name type="scientific">Salpingoeca rosetta (strain ATCC 50818 / BSB-021)</name>
    <dbReference type="NCBI Taxonomy" id="946362"/>
    <lineage>
        <taxon>Eukaryota</taxon>
        <taxon>Choanoflagellata</taxon>
        <taxon>Craspedida</taxon>
        <taxon>Salpingoecidae</taxon>
        <taxon>Salpingoeca</taxon>
    </lineage>
</organism>
<dbReference type="SUPFAM" id="SSF53474">
    <property type="entry name" value="alpha/beta-Hydrolases"/>
    <property type="match status" value="1"/>
</dbReference>
<dbReference type="InterPro" id="IPR001563">
    <property type="entry name" value="Peptidase_S10"/>
</dbReference>
<gene>
    <name evidence="8" type="ORF">PTSG_05618</name>
</gene>
<dbReference type="KEGG" id="sre:PTSG_05618"/>
<dbReference type="AlphaFoldDB" id="F2UBQ6"/>
<dbReference type="Gene3D" id="3.40.50.1820">
    <property type="entry name" value="alpha/beta hydrolase"/>
    <property type="match status" value="1"/>
</dbReference>
<evidence type="ECO:0000313" key="9">
    <source>
        <dbReference type="Proteomes" id="UP000007799"/>
    </source>
</evidence>
<evidence type="ECO:0000313" key="8">
    <source>
        <dbReference type="EMBL" id="EGD73922.1"/>
    </source>
</evidence>
<keyword evidence="3 7" id="KW-0645">Protease</keyword>
<dbReference type="Pfam" id="PF00450">
    <property type="entry name" value="Peptidase_S10"/>
    <property type="match status" value="1"/>
</dbReference>
<keyword evidence="2 7" id="KW-0121">Carboxypeptidase</keyword>